<reference evidence="3 4" key="1">
    <citation type="journal article" date="2020" name="ISME J.">
        <title>Uncovering the hidden diversity of litter-decomposition mechanisms in mushroom-forming fungi.</title>
        <authorList>
            <person name="Floudas D."/>
            <person name="Bentzer J."/>
            <person name="Ahren D."/>
            <person name="Johansson T."/>
            <person name="Persson P."/>
            <person name="Tunlid A."/>
        </authorList>
    </citation>
    <scope>NUCLEOTIDE SEQUENCE [LARGE SCALE GENOMIC DNA]</scope>
    <source>
        <strain evidence="3 4">CBS 101986</strain>
    </source>
</reference>
<dbReference type="CDD" id="cd18808">
    <property type="entry name" value="SF1_C_Upf1"/>
    <property type="match status" value="2"/>
</dbReference>
<dbReference type="InterPro" id="IPR047187">
    <property type="entry name" value="SF1_C_Upf1"/>
</dbReference>
<dbReference type="EMBL" id="JAACJJ010000014">
    <property type="protein sequence ID" value="KAF5326789.1"/>
    <property type="molecule type" value="Genomic_DNA"/>
</dbReference>
<feature type="domain" description="DNA2/NAM7 helicase-like C-terminal" evidence="2">
    <location>
        <begin position="578"/>
        <end position="749"/>
    </location>
</feature>
<sequence length="1548" mass="172491">MLCIRYCHEAPWNAMEGVGTVPPQPYPNILPPHAFVAMTDPSFKMPPDIFSFEHWEVIATHCLEDQLEAALPVFEESIEAGALGLALVNDEKCCLTTLAIAPDTQVFIVTLSVETSRPFKEKFKNKKSELPKYRELLHAFLCDATITKFAFLMDRLVAGLFLDHNLRIVRAKDLLSASTRKRHSEAAYFEALGGYRCLNVAGVKKLLEHEETHINEPRVTALQAWAAYSTACFEDMQPLHSKVPPIDTLNLDTQPTRTRNDVQAKYNSDSKQLVVTSERYKTRVLRPSGTQVYNIMADKADGSQKEYRGRAVNVSGRTSVFEVSGDIGTTVIRGMETIGREKPTAAESTKERYMLDALQGRIDLSASHFIMSLWFPPPKPAPAKTKSKSKKQLVTPVWVGAPPPPPPPPIVYSGPLNESQEEAVKKILTDDIADCLVLIQGPPGTGKPTVIVAAVNSIIASSKKNATVWLVAYSTVAVKNMPEKLASDFKILVSKDFCFDWHGHLYEKIESNLIRSDELVEDAVATERQLQGSRVVICTLFILSSDMISTITRQAPLQTAIFDEAIAPHGSSEVKSLQSVFEKLHLKEQALFLDTQYRMPMPLGDFVSSRVYRNKPKSVHPITDPESCRFVDVAGGLEESKGSSWQNSREIAVSIAVARQLTAAGKSFRLFTPYDPQRSLLERGLKEADLPWKDKPHANQENNSVLRGNEDDYIIISLVRTAKLGFLFDRRRANVMLTRCKKGLIICTQRKFVEGPAEGSLSGELCKSFESPWVCGKDVQDNTHNFSTMASGGGVSAFKSFTMHQNVIDGTHPLLTTTPTVIMKIFSVLYKGSDILEVFNHARPLGISGGYDMKDGKLVYLAIADDKCCRVVRFVYSEAPGGRGSQRPSLREKPPPAEILVCLKALEDNILRRPYGSIYGFDMGPLSMALFDDLDLRIQNAVDIQSAFAEVGRDPLAVLNAALGDEATSVVPVKISKTNAQSLFSTYSYDTSARGTLADNDYTDVAMRAWIAQFLANFENGEAAFTDVPLIDTYNMSVPDLQMVSKVANDATKMDEKKPLEIKHQFEQSVDAATGQFQINSTNYNNKLRADRNVRMKVTGPHSDYHVNSTVSDVTGRAGTIDTHRNFAGKTIVDVVTTGRDHQTRAEIERAATVLCHLQHPDKSFQANPWIRNVYYPLPEDGSTLWPEDWTLKKKAHTTVDRKKAPPNLLVLNKSQQHAVNTMVSDLDDHRITIVQGPPGTGKTSVIGAYVQLSVEVLGKTGIWLVAQSNVAVKNIAEKLIKIGFESWRLLVSKDFHFDWYYHAFSKIPLNSLVVDEASQIEIGAYFPIFYKFETLRKACFIGDNKQYRMPPQIGRVISKHVYDGKLNSNPLHPVKDEVVACYFLDATGGKEMQVGGKSFRNEVEANIVLALAQKLQEKKQSFKIITPYAEQTTFIETSLKEKGLDWEDKCFNVDSFQGNEEDFIIISVVRSFGLGFLTNLRRTNVMLSRCKRGMFIISSKKFLEGLGKDTLPGEFLKEMCNLSNCSVWLAPRDVEEETFLTGLILTK</sequence>
<feature type="domain" description="DNA2/NAM7 helicase helicase" evidence="1">
    <location>
        <begin position="416"/>
        <end position="487"/>
    </location>
</feature>
<feature type="domain" description="DNA2/NAM7 helicase helicase" evidence="1">
    <location>
        <begin position="1212"/>
        <end position="1282"/>
    </location>
</feature>
<dbReference type="InterPro" id="IPR045055">
    <property type="entry name" value="DNA2/NAM7-like"/>
</dbReference>
<dbReference type="CDD" id="cd17934">
    <property type="entry name" value="DEXXQc_Upf1-like"/>
    <property type="match status" value="1"/>
</dbReference>
<dbReference type="InterPro" id="IPR027417">
    <property type="entry name" value="P-loop_NTPase"/>
</dbReference>
<dbReference type="PANTHER" id="PTHR10887:SF495">
    <property type="entry name" value="HELICASE SENATAXIN ISOFORM X1-RELATED"/>
    <property type="match status" value="1"/>
</dbReference>
<dbReference type="Pfam" id="PF13087">
    <property type="entry name" value="AAA_12"/>
    <property type="match status" value="2"/>
</dbReference>
<proteinExistence type="predicted"/>
<evidence type="ECO:0008006" key="5">
    <source>
        <dbReference type="Google" id="ProtNLM"/>
    </source>
</evidence>
<dbReference type="Pfam" id="PF13086">
    <property type="entry name" value="AAA_11"/>
    <property type="match status" value="2"/>
</dbReference>
<dbReference type="Proteomes" id="UP000567179">
    <property type="component" value="Unassembled WGS sequence"/>
</dbReference>
<feature type="domain" description="DNA2/NAM7 helicase-like C-terminal" evidence="2">
    <location>
        <begin position="1345"/>
        <end position="1501"/>
    </location>
</feature>
<name>A0A8H5F7Q0_9AGAR</name>
<dbReference type="Gene3D" id="3.40.50.300">
    <property type="entry name" value="P-loop containing nucleotide triphosphate hydrolases"/>
    <property type="match status" value="4"/>
</dbReference>
<evidence type="ECO:0000313" key="4">
    <source>
        <dbReference type="Proteomes" id="UP000567179"/>
    </source>
</evidence>
<dbReference type="InterPro" id="IPR041677">
    <property type="entry name" value="DNA2/NAM7_AAA_11"/>
</dbReference>
<dbReference type="OrthoDB" id="6513042at2759"/>
<dbReference type="InterPro" id="IPR041679">
    <property type="entry name" value="DNA2/NAM7-like_C"/>
</dbReference>
<evidence type="ECO:0000259" key="2">
    <source>
        <dbReference type="Pfam" id="PF13087"/>
    </source>
</evidence>
<dbReference type="GO" id="GO:0004386">
    <property type="term" value="F:helicase activity"/>
    <property type="evidence" value="ECO:0007669"/>
    <property type="project" value="InterPro"/>
</dbReference>
<dbReference type="PANTHER" id="PTHR10887">
    <property type="entry name" value="DNA2/NAM7 HELICASE FAMILY"/>
    <property type="match status" value="1"/>
</dbReference>
<gene>
    <name evidence="3" type="ORF">D9619_004216</name>
</gene>
<keyword evidence="4" id="KW-1185">Reference proteome</keyword>
<evidence type="ECO:0000259" key="1">
    <source>
        <dbReference type="Pfam" id="PF13086"/>
    </source>
</evidence>
<comment type="caution">
    <text evidence="3">The sequence shown here is derived from an EMBL/GenBank/DDBJ whole genome shotgun (WGS) entry which is preliminary data.</text>
</comment>
<accession>A0A8H5F7Q0</accession>
<protein>
    <recommendedName>
        <fullName evidence="5">DNA2/NAM7 helicase-like C-terminal domain-containing protein</fullName>
    </recommendedName>
</protein>
<evidence type="ECO:0000313" key="3">
    <source>
        <dbReference type="EMBL" id="KAF5326789.1"/>
    </source>
</evidence>
<organism evidence="3 4">
    <name type="scientific">Psilocybe cf. subviscida</name>
    <dbReference type="NCBI Taxonomy" id="2480587"/>
    <lineage>
        <taxon>Eukaryota</taxon>
        <taxon>Fungi</taxon>
        <taxon>Dikarya</taxon>
        <taxon>Basidiomycota</taxon>
        <taxon>Agaricomycotina</taxon>
        <taxon>Agaricomycetes</taxon>
        <taxon>Agaricomycetidae</taxon>
        <taxon>Agaricales</taxon>
        <taxon>Agaricineae</taxon>
        <taxon>Strophariaceae</taxon>
        <taxon>Psilocybe</taxon>
    </lineage>
</organism>
<dbReference type="SUPFAM" id="SSF52540">
    <property type="entry name" value="P-loop containing nucleoside triphosphate hydrolases"/>
    <property type="match status" value="2"/>
</dbReference>